<name>A0AAE0TPT2_9PEZI</name>
<keyword evidence="2" id="KW-1185">Reference proteome</keyword>
<dbReference type="Proteomes" id="UP001274830">
    <property type="component" value="Unassembled WGS sequence"/>
</dbReference>
<organism evidence="1 2">
    <name type="scientific">Recurvomyces mirabilis</name>
    <dbReference type="NCBI Taxonomy" id="574656"/>
    <lineage>
        <taxon>Eukaryota</taxon>
        <taxon>Fungi</taxon>
        <taxon>Dikarya</taxon>
        <taxon>Ascomycota</taxon>
        <taxon>Pezizomycotina</taxon>
        <taxon>Dothideomycetes</taxon>
        <taxon>Dothideomycetidae</taxon>
        <taxon>Mycosphaerellales</taxon>
        <taxon>Teratosphaeriaceae</taxon>
        <taxon>Recurvomyces</taxon>
    </lineage>
</organism>
<dbReference type="RefSeq" id="XP_064689378.1">
    <property type="nucleotide sequence ID" value="XM_064843074.1"/>
</dbReference>
<proteinExistence type="predicted"/>
<evidence type="ECO:0000313" key="1">
    <source>
        <dbReference type="EMBL" id="KAK3669537.1"/>
    </source>
</evidence>
<dbReference type="AlphaFoldDB" id="A0AAE0TPT2"/>
<gene>
    <name evidence="1" type="primary">ctf18_2</name>
    <name evidence="1" type="ORF">LTR78_010591</name>
</gene>
<protein>
    <submittedName>
        <fullName evidence="1">Chromosome transmission fidelity protein 18</fullName>
    </submittedName>
</protein>
<sequence>MYLFDSLPPRNSMPKPEHSYGLPVPFRTLSDFCDSPTRLRWSPVLNGRRNIVVASLHNRIIAISISSIDDGGLGIYERLIHEKYAEQIIWLSACLVPHEEIREVAVRSLWNVDRSRLDECGICLSTSYGRQIVFAAHVISERQPEYEYTRLVNATDLVVGGFFLNEQYDNGDQVRLAVACRIKNVHDQDYDIPRDMFQEAKVSSPPLDKRVGFFFRACDVDHIMEAHVCHDDSMRCFGIRIGDDVLGQWREGRRILHIRDLSAWFLENRTVSRGTKWESPAVFLKRQSELPHLCGVASRDIVPIAGVLEWWTGVLGDHVQQVSSRCNSDGDALGP</sequence>
<dbReference type="EMBL" id="JAUTXT010000080">
    <property type="protein sequence ID" value="KAK3669537.1"/>
    <property type="molecule type" value="Genomic_DNA"/>
</dbReference>
<accession>A0AAE0TPT2</accession>
<reference evidence="1" key="1">
    <citation type="submission" date="2023-07" db="EMBL/GenBank/DDBJ databases">
        <title>Black Yeasts Isolated from many extreme environments.</title>
        <authorList>
            <person name="Coleine C."/>
            <person name="Stajich J.E."/>
            <person name="Selbmann L."/>
        </authorList>
    </citation>
    <scope>NUCLEOTIDE SEQUENCE</scope>
    <source>
        <strain evidence="1">CCFEE 5485</strain>
    </source>
</reference>
<evidence type="ECO:0000313" key="2">
    <source>
        <dbReference type="Proteomes" id="UP001274830"/>
    </source>
</evidence>
<comment type="caution">
    <text evidence="1">The sequence shown here is derived from an EMBL/GenBank/DDBJ whole genome shotgun (WGS) entry which is preliminary data.</text>
</comment>
<dbReference type="GeneID" id="89967635"/>